<dbReference type="SUPFAM" id="SSF48498">
    <property type="entry name" value="Tetracyclin repressor-like, C-terminal domain"/>
    <property type="match status" value="1"/>
</dbReference>
<dbReference type="InterPro" id="IPR050109">
    <property type="entry name" value="HTH-type_TetR-like_transc_reg"/>
</dbReference>
<dbReference type="PANTHER" id="PTHR30055">
    <property type="entry name" value="HTH-TYPE TRANSCRIPTIONAL REGULATOR RUTR"/>
    <property type="match status" value="1"/>
</dbReference>
<keyword evidence="1 2" id="KW-0238">DNA-binding</keyword>
<organism evidence="4 5">
    <name type="scientific">Thalassobacillus hwangdonensis</name>
    <dbReference type="NCBI Taxonomy" id="546108"/>
    <lineage>
        <taxon>Bacteria</taxon>
        <taxon>Bacillati</taxon>
        <taxon>Bacillota</taxon>
        <taxon>Bacilli</taxon>
        <taxon>Bacillales</taxon>
        <taxon>Bacillaceae</taxon>
        <taxon>Thalassobacillus</taxon>
    </lineage>
</organism>
<dbReference type="Gene3D" id="1.10.357.10">
    <property type="entry name" value="Tetracycline Repressor, domain 2"/>
    <property type="match status" value="1"/>
</dbReference>
<feature type="DNA-binding region" description="H-T-H motif" evidence="2">
    <location>
        <begin position="33"/>
        <end position="52"/>
    </location>
</feature>
<dbReference type="PANTHER" id="PTHR30055:SF212">
    <property type="entry name" value="TETR-FAMILY FAMILY TRANSCRIPTIONAL REGULATOR"/>
    <property type="match status" value="1"/>
</dbReference>
<dbReference type="PRINTS" id="PR00455">
    <property type="entry name" value="HTHTETR"/>
</dbReference>
<dbReference type="Proteomes" id="UP001596990">
    <property type="component" value="Unassembled WGS sequence"/>
</dbReference>
<dbReference type="PROSITE" id="PS50977">
    <property type="entry name" value="HTH_TETR_2"/>
    <property type="match status" value="1"/>
</dbReference>
<feature type="domain" description="HTH tetR-type" evidence="3">
    <location>
        <begin position="10"/>
        <end position="70"/>
    </location>
</feature>
<comment type="caution">
    <text evidence="4">The sequence shown here is derived from an EMBL/GenBank/DDBJ whole genome shotgun (WGS) entry which is preliminary data.</text>
</comment>
<sequence length="191" mass="22185">MAPRKAVKQELTREIVLDTARELFVKQGFQGVTLRKIAKELGYSHGSIYYHFNNKAELFFALVELDFAKLDQTMEGILDLDLSNREKLKAILLGYIEFGLTYQHHYDVMFMTKDEDLKSYLEEGPNRSYDKFAQSIYSLTSTKLTVQKIWSVFLMLHGFVSHYCHKVEGYDEVRTMAETYAEDILAGILQE</sequence>
<dbReference type="Pfam" id="PF00440">
    <property type="entry name" value="TetR_N"/>
    <property type="match status" value="1"/>
</dbReference>
<reference evidence="5" key="1">
    <citation type="journal article" date="2019" name="Int. J. Syst. Evol. Microbiol.">
        <title>The Global Catalogue of Microorganisms (GCM) 10K type strain sequencing project: providing services to taxonomists for standard genome sequencing and annotation.</title>
        <authorList>
            <consortium name="The Broad Institute Genomics Platform"/>
            <consortium name="The Broad Institute Genome Sequencing Center for Infectious Disease"/>
            <person name="Wu L."/>
            <person name="Ma J."/>
        </authorList>
    </citation>
    <scope>NUCLEOTIDE SEQUENCE [LARGE SCALE GENOMIC DNA]</scope>
    <source>
        <strain evidence="5">CCUG 56607</strain>
    </source>
</reference>
<evidence type="ECO:0000256" key="1">
    <source>
        <dbReference type="ARBA" id="ARBA00023125"/>
    </source>
</evidence>
<dbReference type="EMBL" id="JBHTKL010000005">
    <property type="protein sequence ID" value="MFD1019741.1"/>
    <property type="molecule type" value="Genomic_DNA"/>
</dbReference>
<evidence type="ECO:0000256" key="2">
    <source>
        <dbReference type="PROSITE-ProRule" id="PRU00335"/>
    </source>
</evidence>
<evidence type="ECO:0000313" key="4">
    <source>
        <dbReference type="EMBL" id="MFD1019741.1"/>
    </source>
</evidence>
<evidence type="ECO:0000259" key="3">
    <source>
        <dbReference type="PROSITE" id="PS50977"/>
    </source>
</evidence>
<dbReference type="RefSeq" id="WP_386060127.1">
    <property type="nucleotide sequence ID" value="NZ_JBHTKL010000005.1"/>
</dbReference>
<name>A0ABW3L0X8_9BACI</name>
<dbReference type="InterPro" id="IPR009057">
    <property type="entry name" value="Homeodomain-like_sf"/>
</dbReference>
<keyword evidence="5" id="KW-1185">Reference proteome</keyword>
<dbReference type="InterPro" id="IPR001647">
    <property type="entry name" value="HTH_TetR"/>
</dbReference>
<evidence type="ECO:0000313" key="5">
    <source>
        <dbReference type="Proteomes" id="UP001596990"/>
    </source>
</evidence>
<protein>
    <submittedName>
        <fullName evidence="4">TetR/AcrR family transcriptional regulator</fullName>
    </submittedName>
</protein>
<accession>A0ABW3L0X8</accession>
<dbReference type="SUPFAM" id="SSF46689">
    <property type="entry name" value="Homeodomain-like"/>
    <property type="match status" value="1"/>
</dbReference>
<gene>
    <name evidence="4" type="ORF">ACFQ2J_11210</name>
</gene>
<proteinExistence type="predicted"/>
<dbReference type="InterPro" id="IPR036271">
    <property type="entry name" value="Tet_transcr_reg_TetR-rel_C_sf"/>
</dbReference>